<reference evidence="2 3" key="1">
    <citation type="submission" date="2016-06" db="EMBL/GenBank/DDBJ databases">
        <authorList>
            <person name="Kjaerup R.B."/>
            <person name="Dalgaard T.S."/>
            <person name="Juul-Madsen H.R."/>
        </authorList>
    </citation>
    <scope>NUCLEOTIDE SEQUENCE [LARGE SCALE GENOMIC DNA]</scope>
</reference>
<sequence>MIPVSDQNQSPPQRPSSCRPSRACYQKVHGQDLPFQDTWSFGFNLDLSLLARSDMRCLAACDGWPDSAD</sequence>
<evidence type="ECO:0000313" key="2">
    <source>
        <dbReference type="EMBL" id="SMQ45630.1"/>
    </source>
</evidence>
<keyword evidence="3" id="KW-1185">Reference proteome</keyword>
<protein>
    <submittedName>
        <fullName evidence="2">Uncharacterized protein</fullName>
    </submittedName>
</protein>
<name>A0A1X7REG3_ZYMT9</name>
<feature type="compositionally biased region" description="Low complexity" evidence="1">
    <location>
        <begin position="7"/>
        <end position="21"/>
    </location>
</feature>
<dbReference type="Proteomes" id="UP000215127">
    <property type="component" value="Chromosome 1"/>
</dbReference>
<feature type="region of interest" description="Disordered" evidence="1">
    <location>
        <begin position="1"/>
        <end position="21"/>
    </location>
</feature>
<dbReference type="EMBL" id="LT853692">
    <property type="protein sequence ID" value="SMQ45630.1"/>
    <property type="molecule type" value="Genomic_DNA"/>
</dbReference>
<accession>A0A1X7REG3</accession>
<evidence type="ECO:0000256" key="1">
    <source>
        <dbReference type="SAM" id="MobiDB-lite"/>
    </source>
</evidence>
<proteinExistence type="predicted"/>
<evidence type="ECO:0000313" key="3">
    <source>
        <dbReference type="Proteomes" id="UP000215127"/>
    </source>
</evidence>
<dbReference type="AlphaFoldDB" id="A0A1X7REG3"/>
<organism evidence="2 3">
    <name type="scientific">Zymoseptoria tritici (strain ST99CH_3D7)</name>
    <dbReference type="NCBI Taxonomy" id="1276538"/>
    <lineage>
        <taxon>Eukaryota</taxon>
        <taxon>Fungi</taxon>
        <taxon>Dikarya</taxon>
        <taxon>Ascomycota</taxon>
        <taxon>Pezizomycotina</taxon>
        <taxon>Dothideomycetes</taxon>
        <taxon>Dothideomycetidae</taxon>
        <taxon>Mycosphaerellales</taxon>
        <taxon>Mycosphaerellaceae</taxon>
        <taxon>Zymoseptoria</taxon>
    </lineage>
</organism>
<gene>
    <name evidence="2" type="ORF">ZT3D7_G775</name>
</gene>